<keyword evidence="4 8" id="KW-0812">Transmembrane</keyword>
<evidence type="ECO:0000259" key="10">
    <source>
        <dbReference type="PROSITE" id="PS50850"/>
    </source>
</evidence>
<feature type="transmembrane region" description="Helical" evidence="8">
    <location>
        <begin position="236"/>
        <end position="254"/>
    </location>
</feature>
<dbReference type="PANTHER" id="PTHR48020">
    <property type="entry name" value="PROTON MYO-INOSITOL COTRANSPORTER"/>
    <property type="match status" value="1"/>
</dbReference>
<feature type="domain" description="Major facilitator superfamily (MFS) profile" evidence="10">
    <location>
        <begin position="164"/>
        <end position="595"/>
    </location>
</feature>
<dbReference type="GO" id="GO:0016020">
    <property type="term" value="C:membrane"/>
    <property type="evidence" value="ECO:0007669"/>
    <property type="project" value="UniProtKB-SubCell"/>
</dbReference>
<keyword evidence="3" id="KW-0813">Transport</keyword>
<name>A0A084G8P0_PSEDA</name>
<dbReference type="PANTHER" id="PTHR48020:SF25">
    <property type="entry name" value="SUGAR TRANSPORTER, PUTATIVE (AFU_ORTHOLOGUE AFUA_7G05830)-RELATED"/>
    <property type="match status" value="1"/>
</dbReference>
<dbReference type="KEGG" id="sapo:SAPIO_CDS4323"/>
<dbReference type="InterPro" id="IPR046341">
    <property type="entry name" value="SET_dom_sf"/>
</dbReference>
<evidence type="ECO:0008006" key="13">
    <source>
        <dbReference type="Google" id="ProtNLM"/>
    </source>
</evidence>
<dbReference type="InterPro" id="IPR001214">
    <property type="entry name" value="SET_dom"/>
</dbReference>
<comment type="subcellular location">
    <subcellularLocation>
        <location evidence="1">Membrane</location>
        <topology evidence="1">Multi-pass membrane protein</topology>
    </subcellularLocation>
</comment>
<reference evidence="11 12" key="1">
    <citation type="journal article" date="2014" name="Genome Announc.">
        <title>Draft genome sequence of the pathogenic fungus Scedosporium apiospermum.</title>
        <authorList>
            <person name="Vandeputte P."/>
            <person name="Ghamrawi S."/>
            <person name="Rechenmann M."/>
            <person name="Iltis A."/>
            <person name="Giraud S."/>
            <person name="Fleury M."/>
            <person name="Thornton C."/>
            <person name="Delhaes L."/>
            <person name="Meyer W."/>
            <person name="Papon N."/>
            <person name="Bouchara J.P."/>
        </authorList>
    </citation>
    <scope>NUCLEOTIDE SEQUENCE [LARGE SCALE GENOMIC DNA]</scope>
    <source>
        <strain evidence="11 12">IHEM 14462</strain>
    </source>
</reference>
<feature type="transmembrane region" description="Helical" evidence="8">
    <location>
        <begin position="539"/>
        <end position="560"/>
    </location>
</feature>
<dbReference type="GeneID" id="27723395"/>
<dbReference type="PRINTS" id="PR00171">
    <property type="entry name" value="SUGRTRNSPORT"/>
</dbReference>
<feature type="domain" description="SET" evidence="9">
    <location>
        <begin position="686"/>
        <end position="894"/>
    </location>
</feature>
<dbReference type="InterPro" id="IPR003663">
    <property type="entry name" value="Sugar/inositol_transpt"/>
</dbReference>
<evidence type="ECO:0000256" key="1">
    <source>
        <dbReference type="ARBA" id="ARBA00004141"/>
    </source>
</evidence>
<gene>
    <name evidence="11" type="ORF">SAPIO_CDS4323</name>
</gene>
<keyword evidence="12" id="KW-1185">Reference proteome</keyword>
<dbReference type="Proteomes" id="UP000028545">
    <property type="component" value="Unassembled WGS sequence"/>
</dbReference>
<evidence type="ECO:0000313" key="11">
    <source>
        <dbReference type="EMBL" id="KEZ43702.1"/>
    </source>
</evidence>
<organism evidence="11 12">
    <name type="scientific">Pseudallescheria apiosperma</name>
    <name type="common">Scedosporium apiospermum</name>
    <dbReference type="NCBI Taxonomy" id="563466"/>
    <lineage>
        <taxon>Eukaryota</taxon>
        <taxon>Fungi</taxon>
        <taxon>Dikarya</taxon>
        <taxon>Ascomycota</taxon>
        <taxon>Pezizomycotina</taxon>
        <taxon>Sordariomycetes</taxon>
        <taxon>Hypocreomycetidae</taxon>
        <taxon>Microascales</taxon>
        <taxon>Microascaceae</taxon>
        <taxon>Scedosporium</taxon>
    </lineage>
</organism>
<dbReference type="AlphaFoldDB" id="A0A084G8P0"/>
<feature type="transmembrane region" description="Helical" evidence="8">
    <location>
        <begin position="317"/>
        <end position="340"/>
    </location>
</feature>
<dbReference type="Gene3D" id="3.90.1410.10">
    <property type="entry name" value="set domain protein methyltransferase, domain 1"/>
    <property type="match status" value="1"/>
</dbReference>
<protein>
    <recommendedName>
        <fullName evidence="13">Major facilitator superfamily (MFS) profile domain-containing protein</fullName>
    </recommendedName>
</protein>
<evidence type="ECO:0000256" key="2">
    <source>
        <dbReference type="ARBA" id="ARBA00010992"/>
    </source>
</evidence>
<dbReference type="Pfam" id="PF00856">
    <property type="entry name" value="SET"/>
    <property type="match status" value="1"/>
</dbReference>
<keyword evidence="5 8" id="KW-1133">Transmembrane helix</keyword>
<feature type="transmembrane region" description="Helical" evidence="8">
    <location>
        <begin position="407"/>
        <end position="429"/>
    </location>
</feature>
<feature type="region of interest" description="Disordered" evidence="7">
    <location>
        <begin position="1"/>
        <end position="49"/>
    </location>
</feature>
<dbReference type="InterPro" id="IPR036259">
    <property type="entry name" value="MFS_trans_sf"/>
</dbReference>
<feature type="transmembrane region" description="Helical" evidence="8">
    <location>
        <begin position="473"/>
        <end position="494"/>
    </location>
</feature>
<dbReference type="InterPro" id="IPR020846">
    <property type="entry name" value="MFS_dom"/>
</dbReference>
<dbReference type="GO" id="GO:0015798">
    <property type="term" value="P:myo-inositol transport"/>
    <property type="evidence" value="ECO:0007669"/>
    <property type="project" value="UniProtKB-ARBA"/>
</dbReference>
<evidence type="ECO:0000256" key="3">
    <source>
        <dbReference type="ARBA" id="ARBA00022448"/>
    </source>
</evidence>
<sequence length="1044" mass="115831">MPPSSGRNSPSPTDGLIAASTSSSEAELKLPPTPSSTSSDFRISDSDDAASALHLGQIGPIDGDSDDENDEWQLLPTQRSKTTHPLAHKTHARLADMGRDYAENALGLRDERDIRHFRMGAIAAGLLDRAKAEGASAADLRDMYDEVEGLEEGEKMALVREGTHKWRQPLMLYYVVANETVVNGAQSIYKDQFGIGGDSYRDTWLLGLTNAAPYLCCAFIGCWLTEPMNKVFGRRGTIFISCAVSAFACIWQAFTNSWQAMFVSRFILGLGIGPKSATAPIFAAECAPKEIRGALTMLGYIADLAFLDVPDNGITGLAWRLMMGSAAIPALVACALVFLGPESPRWFLTKNRHDQAYHAMVKLRSTKVQAARDLFYAHTLLKTERDIEGAKSSRIGELVRHRRNRNALLASEIVMFMQQFSGVNVIAYYSSEIFLSANFSHRDAYTASLGFGIINFVFAMPAFYTIDTFGRRYLLLATFPMMAAALLFTGFSFLLPQATVIQIVCIAAGIYVFGMVYSPGAGPVPFTYSAEAYPLRLRTLGMSIATATTWFFNFVLAVTWPSLQAAFTNVGAFTWYAAWNVAGFFMVLFLVPETKGRTLEELDAVFDVPLGEMVRYGKEEVGYWVQRRLYGRKEAREPAVPRRGDRRRDGVIPLPAHLQTLPLTITTMSVAEDLLEWAAAKGIVLNGISPQRIPGQGIGVLATRPIKAGEVILKVPLTAFHTHTSIPPTISRKLPRISIHGLLAASLALIFANDDYPTAPWRAVFPSLSDFRASTPFFFPEELQLYLPGPARDLVRAQREKFAADWAIVEAAFGGVLSRESYAWHWFLVNTRSFYHVTPSTRSLHPSDRMVMIPVADLLNHASSGCKETFSSSGLTITADRPYGVGEEVYICYGRHSSDFLLAEYGFVPQNNSWDEISLDEVLEPRIDARGRKVLEDLRFWGRYRLDEGVAGCYRTQVALRVACGVGWRAFVDGWESGREAQRRVDAFLGEEVLRGYLGVIEGRIEELEGMDVGLREQREVLLRRWAQIGVLVARTRQRLKEGK</sequence>
<evidence type="ECO:0000256" key="5">
    <source>
        <dbReference type="ARBA" id="ARBA00022989"/>
    </source>
</evidence>
<dbReference type="Pfam" id="PF00083">
    <property type="entry name" value="Sugar_tr"/>
    <property type="match status" value="1"/>
</dbReference>
<dbReference type="VEuPathDB" id="FungiDB:SAPIO_CDS4323"/>
<proteinExistence type="inferred from homology"/>
<feature type="transmembrane region" description="Helical" evidence="8">
    <location>
        <begin position="204"/>
        <end position="224"/>
    </location>
</feature>
<dbReference type="InterPro" id="IPR005828">
    <property type="entry name" value="MFS_sugar_transport-like"/>
</dbReference>
<feature type="compositionally biased region" description="Polar residues" evidence="7">
    <location>
        <begin position="1"/>
        <end position="12"/>
    </location>
</feature>
<dbReference type="OrthoDB" id="5290825at2759"/>
<dbReference type="RefSeq" id="XP_016643501.1">
    <property type="nucleotide sequence ID" value="XM_016786899.1"/>
</dbReference>
<feature type="transmembrane region" description="Helical" evidence="8">
    <location>
        <begin position="449"/>
        <end position="466"/>
    </location>
</feature>
<dbReference type="SUPFAM" id="SSF82199">
    <property type="entry name" value="SET domain"/>
    <property type="match status" value="1"/>
</dbReference>
<dbReference type="Gene3D" id="1.20.1250.20">
    <property type="entry name" value="MFS general substrate transporter like domains"/>
    <property type="match status" value="1"/>
</dbReference>
<feature type="transmembrane region" description="Helical" evidence="8">
    <location>
        <begin position="572"/>
        <end position="591"/>
    </location>
</feature>
<evidence type="ECO:0000259" key="9">
    <source>
        <dbReference type="PROSITE" id="PS50280"/>
    </source>
</evidence>
<dbReference type="PROSITE" id="PS50280">
    <property type="entry name" value="SET"/>
    <property type="match status" value="1"/>
</dbReference>
<evidence type="ECO:0000256" key="7">
    <source>
        <dbReference type="SAM" id="MobiDB-lite"/>
    </source>
</evidence>
<dbReference type="HOGENOM" id="CLU_292071_0_0_1"/>
<dbReference type="NCBIfam" id="TIGR00879">
    <property type="entry name" value="SP"/>
    <property type="match status" value="1"/>
</dbReference>
<evidence type="ECO:0000256" key="6">
    <source>
        <dbReference type="ARBA" id="ARBA00023136"/>
    </source>
</evidence>
<evidence type="ECO:0000256" key="4">
    <source>
        <dbReference type="ARBA" id="ARBA00022692"/>
    </source>
</evidence>
<accession>A0A084G8P0</accession>
<dbReference type="EMBL" id="JOWA01000091">
    <property type="protein sequence ID" value="KEZ43702.1"/>
    <property type="molecule type" value="Genomic_DNA"/>
</dbReference>
<comment type="caution">
    <text evidence="11">The sequence shown here is derived from an EMBL/GenBank/DDBJ whole genome shotgun (WGS) entry which is preliminary data.</text>
</comment>
<dbReference type="GO" id="GO:0015791">
    <property type="term" value="P:polyol transmembrane transport"/>
    <property type="evidence" value="ECO:0007669"/>
    <property type="project" value="UniProtKB-ARBA"/>
</dbReference>
<evidence type="ECO:0000256" key="8">
    <source>
        <dbReference type="SAM" id="Phobius"/>
    </source>
</evidence>
<dbReference type="SUPFAM" id="SSF103473">
    <property type="entry name" value="MFS general substrate transporter"/>
    <property type="match status" value="1"/>
</dbReference>
<dbReference type="GO" id="GO:0022857">
    <property type="term" value="F:transmembrane transporter activity"/>
    <property type="evidence" value="ECO:0007669"/>
    <property type="project" value="InterPro"/>
</dbReference>
<evidence type="ECO:0000313" key="12">
    <source>
        <dbReference type="Proteomes" id="UP000028545"/>
    </source>
</evidence>
<feature type="transmembrane region" description="Helical" evidence="8">
    <location>
        <begin position="500"/>
        <end position="518"/>
    </location>
</feature>
<dbReference type="PROSITE" id="PS50850">
    <property type="entry name" value="MFS"/>
    <property type="match status" value="1"/>
</dbReference>
<comment type="similarity">
    <text evidence="2">Belongs to the major facilitator superfamily. Sugar transporter (TC 2.A.1.1) family.</text>
</comment>
<keyword evidence="6 8" id="KW-0472">Membrane</keyword>
<dbReference type="InterPro" id="IPR050814">
    <property type="entry name" value="Myo-inositol_Transporter"/>
</dbReference>